<keyword evidence="2" id="KW-1185">Reference proteome</keyword>
<gene>
    <name evidence="1" type="ORF">CERSUDRAFT_124160</name>
</gene>
<name>M2RCK8_CERS8</name>
<evidence type="ECO:0000313" key="2">
    <source>
        <dbReference type="Proteomes" id="UP000016930"/>
    </source>
</evidence>
<evidence type="ECO:0000313" key="1">
    <source>
        <dbReference type="EMBL" id="EMD36147.1"/>
    </source>
</evidence>
<proteinExistence type="predicted"/>
<protein>
    <submittedName>
        <fullName evidence="1">Uncharacterized protein</fullName>
    </submittedName>
</protein>
<accession>M2RCK8</accession>
<dbReference type="Proteomes" id="UP000016930">
    <property type="component" value="Unassembled WGS sequence"/>
</dbReference>
<organism evidence="1 2">
    <name type="scientific">Ceriporiopsis subvermispora (strain B)</name>
    <name type="common">White-rot fungus</name>
    <name type="synonym">Gelatoporia subvermispora</name>
    <dbReference type="NCBI Taxonomy" id="914234"/>
    <lineage>
        <taxon>Eukaryota</taxon>
        <taxon>Fungi</taxon>
        <taxon>Dikarya</taxon>
        <taxon>Basidiomycota</taxon>
        <taxon>Agaricomycotina</taxon>
        <taxon>Agaricomycetes</taxon>
        <taxon>Polyporales</taxon>
        <taxon>Gelatoporiaceae</taxon>
        <taxon>Gelatoporia</taxon>
    </lineage>
</organism>
<dbReference type="HOGENOM" id="CLU_155349_2_1_1"/>
<reference evidence="1 2" key="1">
    <citation type="journal article" date="2012" name="Proc. Natl. Acad. Sci. U.S.A.">
        <title>Comparative genomics of Ceriporiopsis subvermispora and Phanerochaete chrysosporium provide insight into selective ligninolysis.</title>
        <authorList>
            <person name="Fernandez-Fueyo E."/>
            <person name="Ruiz-Duenas F.J."/>
            <person name="Ferreira P."/>
            <person name="Floudas D."/>
            <person name="Hibbett D.S."/>
            <person name="Canessa P."/>
            <person name="Larrondo L.F."/>
            <person name="James T.Y."/>
            <person name="Seelenfreund D."/>
            <person name="Lobos S."/>
            <person name="Polanco R."/>
            <person name="Tello M."/>
            <person name="Honda Y."/>
            <person name="Watanabe T."/>
            <person name="Watanabe T."/>
            <person name="Ryu J.S."/>
            <person name="Kubicek C.P."/>
            <person name="Schmoll M."/>
            <person name="Gaskell J."/>
            <person name="Hammel K.E."/>
            <person name="St John F.J."/>
            <person name="Vanden Wymelenberg A."/>
            <person name="Sabat G."/>
            <person name="Splinter BonDurant S."/>
            <person name="Syed K."/>
            <person name="Yadav J.S."/>
            <person name="Doddapaneni H."/>
            <person name="Subramanian V."/>
            <person name="Lavin J.L."/>
            <person name="Oguiza J.A."/>
            <person name="Perez G."/>
            <person name="Pisabarro A.G."/>
            <person name="Ramirez L."/>
            <person name="Santoyo F."/>
            <person name="Master E."/>
            <person name="Coutinho P.M."/>
            <person name="Henrissat B."/>
            <person name="Lombard V."/>
            <person name="Magnuson J.K."/>
            <person name="Kuees U."/>
            <person name="Hori C."/>
            <person name="Igarashi K."/>
            <person name="Samejima M."/>
            <person name="Held B.W."/>
            <person name="Barry K.W."/>
            <person name="LaButti K.M."/>
            <person name="Lapidus A."/>
            <person name="Lindquist E.A."/>
            <person name="Lucas S.M."/>
            <person name="Riley R."/>
            <person name="Salamov A.A."/>
            <person name="Hoffmeister D."/>
            <person name="Schwenk D."/>
            <person name="Hadar Y."/>
            <person name="Yarden O."/>
            <person name="de Vries R.P."/>
            <person name="Wiebenga A."/>
            <person name="Stenlid J."/>
            <person name="Eastwood D."/>
            <person name="Grigoriev I.V."/>
            <person name="Berka R.M."/>
            <person name="Blanchette R.A."/>
            <person name="Kersten P."/>
            <person name="Martinez A.T."/>
            <person name="Vicuna R."/>
            <person name="Cullen D."/>
        </authorList>
    </citation>
    <scope>NUCLEOTIDE SEQUENCE [LARGE SCALE GENOMIC DNA]</scope>
    <source>
        <strain evidence="1 2">B</strain>
    </source>
</reference>
<dbReference type="EMBL" id="KB445798">
    <property type="protein sequence ID" value="EMD36147.1"/>
    <property type="molecule type" value="Genomic_DNA"/>
</dbReference>
<sequence>MPTATGTVTLSADSASKFQATFTVGGLRQIFSGNLSESMPTFTTSSATLTYSSTNDLTGTRVFEGIIGATTLKLTFGDGPMITGDLSTSVGMAFSVNGSGDWESN</sequence>
<dbReference type="AlphaFoldDB" id="M2RCK8"/>